<comment type="caution">
    <text evidence="1">The sequence shown here is derived from an EMBL/GenBank/DDBJ whole genome shotgun (WGS) entry which is preliminary data.</text>
</comment>
<dbReference type="Proteomes" id="UP001153332">
    <property type="component" value="Unassembled WGS sequence"/>
</dbReference>
<sequence>MAHAKAFWRNHSTRSVSKWLYRSLSSCRKGAPHISDGPIDEELLPGNRLRRFHPTRPGQVLDGRFETITKLGFGSGSTVWLAENLAFKSGREPSIPHYVAIKITTLDVDAAREINIKDDNIMMTIENDDVLESFVKHQRKNPQIRHSRIEDGWTTYLSQGDFGPLKGSQLLPQLSDFNLAFPGPPDGTGHISAAQPHRFRAPEVLLGCPWSYSVDIWNLGLLMWEFMQDVSLFGRPAGEDGEYDAHIHLAQMVSLLGEPDREVIKRERFFRNSQLEKPVFNTHGKECKTMNEFWGGPFFDDNNRIRRTDLIGGKKLADTITELTGDEKDVFLDFASGMLQWLPEKRKTASELLQHPIFDELNESRSKYQATSGATAD</sequence>
<keyword evidence="2" id="KW-1185">Reference proteome</keyword>
<accession>A0ACC2JB84</accession>
<organism evidence="1 2">
    <name type="scientific">Lasiodiplodia mahajangana</name>
    <dbReference type="NCBI Taxonomy" id="1108764"/>
    <lineage>
        <taxon>Eukaryota</taxon>
        <taxon>Fungi</taxon>
        <taxon>Dikarya</taxon>
        <taxon>Ascomycota</taxon>
        <taxon>Pezizomycotina</taxon>
        <taxon>Dothideomycetes</taxon>
        <taxon>Dothideomycetes incertae sedis</taxon>
        <taxon>Botryosphaeriales</taxon>
        <taxon>Botryosphaeriaceae</taxon>
        <taxon>Lasiodiplodia</taxon>
    </lineage>
</organism>
<reference evidence="1" key="1">
    <citation type="submission" date="2022-12" db="EMBL/GenBank/DDBJ databases">
        <title>Genome Sequence of Lasiodiplodia mahajangana.</title>
        <authorList>
            <person name="Buettner E."/>
        </authorList>
    </citation>
    <scope>NUCLEOTIDE SEQUENCE</scope>
    <source>
        <strain evidence="1">VT137</strain>
    </source>
</reference>
<gene>
    <name evidence="1" type="ORF">O1611_g8996</name>
</gene>
<proteinExistence type="predicted"/>
<name>A0ACC2JB84_9PEZI</name>
<protein>
    <submittedName>
        <fullName evidence="1">Uncharacterized protein</fullName>
    </submittedName>
</protein>
<evidence type="ECO:0000313" key="2">
    <source>
        <dbReference type="Proteomes" id="UP001153332"/>
    </source>
</evidence>
<evidence type="ECO:0000313" key="1">
    <source>
        <dbReference type="EMBL" id="KAJ8124645.1"/>
    </source>
</evidence>
<dbReference type="EMBL" id="JAPUUL010002869">
    <property type="protein sequence ID" value="KAJ8124645.1"/>
    <property type="molecule type" value="Genomic_DNA"/>
</dbReference>